<gene>
    <name evidence="1" type="ORF">LMG3441_05189</name>
</gene>
<evidence type="ECO:0000313" key="2">
    <source>
        <dbReference type="Proteomes" id="UP000494269"/>
    </source>
</evidence>
<evidence type="ECO:0000313" key="1">
    <source>
        <dbReference type="EMBL" id="CAB3736561.1"/>
    </source>
</evidence>
<dbReference type="InterPro" id="IPR032345">
    <property type="entry name" value="PnbB"/>
</dbReference>
<protein>
    <recommendedName>
        <fullName evidence="3">DUF4863 domain-containing protein</fullName>
    </recommendedName>
</protein>
<dbReference type="Pfam" id="PF16155">
    <property type="entry name" value="PnbB"/>
    <property type="match status" value="1"/>
</dbReference>
<evidence type="ECO:0008006" key="3">
    <source>
        <dbReference type="Google" id="ProtNLM"/>
    </source>
</evidence>
<dbReference type="EMBL" id="CADIJQ010000011">
    <property type="protein sequence ID" value="CAB3736561.1"/>
    <property type="molecule type" value="Genomic_DNA"/>
</dbReference>
<dbReference type="RefSeq" id="WP_054422486.1">
    <property type="nucleotide sequence ID" value="NZ_CADIJQ010000011.1"/>
</dbReference>
<reference evidence="1 2" key="1">
    <citation type="submission" date="2020-04" db="EMBL/GenBank/DDBJ databases">
        <authorList>
            <person name="De Canck E."/>
        </authorList>
    </citation>
    <scope>NUCLEOTIDE SEQUENCE [LARGE SCALE GENOMIC DNA]</scope>
    <source>
        <strain evidence="1 2">LMG 3441</strain>
    </source>
</reference>
<dbReference type="AlphaFoldDB" id="A0A6S7AVF7"/>
<keyword evidence="2" id="KW-1185">Reference proteome</keyword>
<dbReference type="Proteomes" id="UP000494269">
    <property type="component" value="Unassembled WGS sequence"/>
</dbReference>
<accession>A0A6S7AVF7</accession>
<organism evidence="1 2">
    <name type="scientific">Achromobacter kerstersii</name>
    <dbReference type="NCBI Taxonomy" id="1353890"/>
    <lineage>
        <taxon>Bacteria</taxon>
        <taxon>Pseudomonadati</taxon>
        <taxon>Pseudomonadota</taxon>
        <taxon>Betaproteobacteria</taxon>
        <taxon>Burkholderiales</taxon>
        <taxon>Alcaligenaceae</taxon>
        <taxon>Achromobacter</taxon>
    </lineage>
</organism>
<name>A0A6S7AVF7_9BURK</name>
<proteinExistence type="predicted"/>
<sequence length="158" mass="16740">MSTPDQFHALMREATRLVSGQPFDSGLQARLNREAGPGSPLYQNIFAACKQGVADGWMCNREGGGIRYGRVIKPADDLAGCSVDVVDMNDLAGPHHAHPNGEIDLIMPLTGDARFDGHGAGWLVYGPGSAHSPTVTQGRALVLYLLPGGAIEFTRPSS</sequence>